<dbReference type="Proteomes" id="UP000528322">
    <property type="component" value="Unassembled WGS sequence"/>
</dbReference>
<organism evidence="1 2">
    <name type="scientific">Desulfurispira natronophila</name>
    <dbReference type="NCBI Taxonomy" id="682562"/>
    <lineage>
        <taxon>Bacteria</taxon>
        <taxon>Pseudomonadati</taxon>
        <taxon>Chrysiogenota</taxon>
        <taxon>Chrysiogenia</taxon>
        <taxon>Chrysiogenales</taxon>
        <taxon>Chrysiogenaceae</taxon>
        <taxon>Desulfurispira</taxon>
    </lineage>
</organism>
<proteinExistence type="predicted"/>
<evidence type="ECO:0008006" key="3">
    <source>
        <dbReference type="Google" id="ProtNLM"/>
    </source>
</evidence>
<evidence type="ECO:0000313" key="1">
    <source>
        <dbReference type="EMBL" id="MBB5022858.1"/>
    </source>
</evidence>
<name>A0A7W7Y685_9BACT</name>
<accession>A0A7W7Y685</accession>
<reference evidence="1 2" key="1">
    <citation type="submission" date="2020-08" db="EMBL/GenBank/DDBJ databases">
        <title>Genomic Encyclopedia of Type Strains, Phase IV (KMG-IV): sequencing the most valuable type-strain genomes for metagenomic binning, comparative biology and taxonomic classification.</title>
        <authorList>
            <person name="Goeker M."/>
        </authorList>
    </citation>
    <scope>NUCLEOTIDE SEQUENCE [LARGE SCALE GENOMIC DNA]</scope>
    <source>
        <strain evidence="1 2">DSM 22071</strain>
    </source>
</reference>
<dbReference type="RefSeq" id="WP_183734141.1">
    <property type="nucleotide sequence ID" value="NZ_JACHID010000019.1"/>
</dbReference>
<dbReference type="EMBL" id="JACHID010000019">
    <property type="protein sequence ID" value="MBB5022858.1"/>
    <property type="molecule type" value="Genomic_DNA"/>
</dbReference>
<protein>
    <recommendedName>
        <fullName evidence="3">DUF4276 family protein</fullName>
    </recommendedName>
</protein>
<comment type="caution">
    <text evidence="1">The sequence shown here is derived from an EMBL/GenBank/DDBJ whole genome shotgun (WGS) entry which is preliminary data.</text>
</comment>
<evidence type="ECO:0000313" key="2">
    <source>
        <dbReference type="Proteomes" id="UP000528322"/>
    </source>
</evidence>
<dbReference type="Pfam" id="PF14103">
    <property type="entry name" value="DUF4276"/>
    <property type="match status" value="1"/>
</dbReference>
<dbReference type="InterPro" id="IPR025455">
    <property type="entry name" value="DUF4276"/>
</dbReference>
<gene>
    <name evidence="1" type="ORF">HNR37_002205</name>
</gene>
<keyword evidence="2" id="KW-1185">Reference proteome</keyword>
<dbReference type="AlphaFoldDB" id="A0A7W7Y685"/>
<sequence length="205" mass="23054">MKTTIYVEGGGNTKQLKSELRRGFQALFTSAGFGGKLPKVVAASSRNEAYDDFQIALQSKKPDEKVLLLVDSEEPVSNTIKWKHVFARDGWEKPTKATEEELHFMVVCMESWFLADTDGLARFFGPKFEIGKLPKNPNLEAIAKDDLYTALEKATKNTTKGTYGKGRHSFKVLLCLDGQKVRQHGKHTRELFSCLEEAPERVEPT</sequence>